<feature type="domain" description="Carboxylesterase type B" evidence="4">
    <location>
        <begin position="29"/>
        <end position="358"/>
    </location>
</feature>
<proteinExistence type="inferred from homology"/>
<dbReference type="PANTHER" id="PTHR43918">
    <property type="entry name" value="ACETYLCHOLINESTERASE"/>
    <property type="match status" value="1"/>
</dbReference>
<dbReference type="PANTHER" id="PTHR43918:SF4">
    <property type="entry name" value="CARBOXYLIC ESTER HYDROLASE"/>
    <property type="match status" value="1"/>
</dbReference>
<comment type="similarity">
    <text evidence="1 3">Belongs to the type-B carboxylesterase/lipase family.</text>
</comment>
<gene>
    <name evidence="5" type="ORF">IFR04_009994</name>
</gene>
<dbReference type="PROSITE" id="PS00122">
    <property type="entry name" value="CARBOXYLESTERASE_B_1"/>
    <property type="match status" value="1"/>
</dbReference>
<dbReference type="Gene3D" id="3.40.50.1820">
    <property type="entry name" value="alpha/beta hydrolase"/>
    <property type="match status" value="1"/>
</dbReference>
<evidence type="ECO:0000259" key="4">
    <source>
        <dbReference type="Pfam" id="PF00135"/>
    </source>
</evidence>
<dbReference type="AlphaFoldDB" id="A0A8H7TCW6"/>
<dbReference type="EC" id="3.1.1.-" evidence="3"/>
<dbReference type="InterPro" id="IPR029058">
    <property type="entry name" value="AB_hydrolase_fold"/>
</dbReference>
<evidence type="ECO:0000256" key="3">
    <source>
        <dbReference type="RuleBase" id="RU361235"/>
    </source>
</evidence>
<dbReference type="InterPro" id="IPR019826">
    <property type="entry name" value="Carboxylesterase_B_AS"/>
</dbReference>
<dbReference type="SUPFAM" id="SSF53474">
    <property type="entry name" value="alpha/beta-Hydrolases"/>
    <property type="match status" value="1"/>
</dbReference>
<dbReference type="InterPro" id="IPR002018">
    <property type="entry name" value="CarbesteraseB"/>
</dbReference>
<dbReference type="EMBL" id="JAFJYH010000172">
    <property type="protein sequence ID" value="KAG4416852.1"/>
    <property type="molecule type" value="Genomic_DNA"/>
</dbReference>
<comment type="caution">
    <text evidence="5">The sequence shown here is derived from an EMBL/GenBank/DDBJ whole genome shotgun (WGS) entry which is preliminary data.</text>
</comment>
<dbReference type="Pfam" id="PF00135">
    <property type="entry name" value="COesterase"/>
    <property type="match status" value="1"/>
</dbReference>
<feature type="signal peptide" evidence="3">
    <location>
        <begin position="1"/>
        <end position="17"/>
    </location>
</feature>
<dbReference type="InterPro" id="IPR050654">
    <property type="entry name" value="AChE-related_enzymes"/>
</dbReference>
<name>A0A8H7TCW6_9HELO</name>
<dbReference type="GO" id="GO:0052689">
    <property type="term" value="F:carboxylic ester hydrolase activity"/>
    <property type="evidence" value="ECO:0007669"/>
    <property type="project" value="TreeGrafter"/>
</dbReference>
<evidence type="ECO:0000256" key="1">
    <source>
        <dbReference type="ARBA" id="ARBA00005964"/>
    </source>
</evidence>
<feature type="chain" id="PRO_5034338048" description="Carboxylic ester hydrolase" evidence="3">
    <location>
        <begin position="18"/>
        <end position="504"/>
    </location>
</feature>
<dbReference type="Proteomes" id="UP000664132">
    <property type="component" value="Unassembled WGS sequence"/>
</dbReference>
<evidence type="ECO:0000256" key="2">
    <source>
        <dbReference type="ARBA" id="ARBA00022801"/>
    </source>
</evidence>
<keyword evidence="6" id="KW-1185">Reference proteome</keyword>
<accession>A0A8H7TCW6</accession>
<dbReference type="OrthoDB" id="408631at2759"/>
<keyword evidence="2 3" id="KW-0378">Hydrolase</keyword>
<reference evidence="5" key="1">
    <citation type="submission" date="2021-02" db="EMBL/GenBank/DDBJ databases">
        <title>Genome sequence Cadophora malorum strain M34.</title>
        <authorList>
            <person name="Stefanovic E."/>
            <person name="Vu D."/>
            <person name="Scully C."/>
            <person name="Dijksterhuis J."/>
            <person name="Roader J."/>
            <person name="Houbraken J."/>
        </authorList>
    </citation>
    <scope>NUCLEOTIDE SEQUENCE</scope>
    <source>
        <strain evidence="5">M34</strain>
    </source>
</reference>
<organism evidence="5 6">
    <name type="scientific">Cadophora malorum</name>
    <dbReference type="NCBI Taxonomy" id="108018"/>
    <lineage>
        <taxon>Eukaryota</taxon>
        <taxon>Fungi</taxon>
        <taxon>Dikarya</taxon>
        <taxon>Ascomycota</taxon>
        <taxon>Pezizomycotina</taxon>
        <taxon>Leotiomycetes</taxon>
        <taxon>Helotiales</taxon>
        <taxon>Ploettnerulaceae</taxon>
        <taxon>Cadophora</taxon>
    </lineage>
</organism>
<sequence>MHIKLLHLGGFVATALTMNYPPHFKVGQEVTTTSVRVRGKAASIEREVSVYLGIPYAQSPVGDLRFAPPQSSLGLVESMGRNWVFGSGAPPNITGKNFTAAGLAVLESLSEPWDTFSEDCLKINVWTKPQTGGKTKAVMVWIHGGGYSLGNSSDPTFDGQHIVEEEDDVFVSSKGSYRMNIFGFLGNPHSPASLALMDRRLAVEWVRDNIHAFGGDPSRIILFGQSAGGGSIDLYSYAYTSDPIISGMILQSGTTSLGAYTQETAAKGWYNVTSTLNCSQNTTNSISLMACMRNKTTSDITSAMPQSNAATGAAYFWPTIDEILVFSDGHSRSTAGKFIKVPILIGNTDHEAGYLKAMSSAFDAYLPDEHWDVFSLQLYTCPSAERAKGSVFSGLSTWRYRYSGDFEELALTRRPRSRPYHASELVPLFGAVDAFEEMRPSGELIEVGRYLRGAWAAFAKDPERGVERYGWPRYRSGGRTLIGLDYNNSVRAAILDEKQYDLCE</sequence>
<keyword evidence="3" id="KW-0732">Signal</keyword>
<protein>
    <recommendedName>
        <fullName evidence="3">Carboxylic ester hydrolase</fullName>
        <ecNumber evidence="3">3.1.1.-</ecNumber>
    </recommendedName>
</protein>
<evidence type="ECO:0000313" key="5">
    <source>
        <dbReference type="EMBL" id="KAG4416852.1"/>
    </source>
</evidence>
<evidence type="ECO:0000313" key="6">
    <source>
        <dbReference type="Proteomes" id="UP000664132"/>
    </source>
</evidence>